<evidence type="ECO:0000256" key="8">
    <source>
        <dbReference type="ARBA" id="ARBA00022989"/>
    </source>
</evidence>
<sequence length="369" mass="41009">MLYYLLQYINEVFDPPGFGVIEYITFRASAAAITSLLITILAGPKLIGYLKSKYIEPVKEEAPAEHRKKKKELPTMGGTLIIFSVLVSGMLWAKLDDPYVWLIFLSILWMGAIGFVDDYRKVVLKIKGGLSAKYKLVGQVSLGLFIGFYTHYDPAFSVLLTETTIPFFKDLMIDYGWWYIPIVVFIITAVSNAVNLTDGLDGLAAGVSGIVVFGLGGFAYLGGNTVYADYLDIAYIPGGGEVTIVSMAIVMACVGFLWFNSHPAEIFMGDTGSLALGSAIAVIALLIKKELLLPVLAGTFLVETLSVSLQVAWFKFTKWRYGEGKRIFLMAPLHHHYQMKGWAEEKIVIRFWIITLLFFLASLMTLKLR</sequence>
<evidence type="ECO:0000256" key="14">
    <source>
        <dbReference type="PIRSR" id="PIRSR600715-1"/>
    </source>
</evidence>
<dbReference type="PANTHER" id="PTHR22926:SF5">
    <property type="entry name" value="PHOSPHO-N-ACETYLMURAMOYL-PENTAPEPTIDE-TRANSFERASE HOMOLOG"/>
    <property type="match status" value="1"/>
</dbReference>
<evidence type="ECO:0000313" key="15">
    <source>
        <dbReference type="EMBL" id="PWW81259.1"/>
    </source>
</evidence>
<comment type="similarity">
    <text evidence="2 12">Belongs to the glycosyltransferase 4 family. MraY subfamily.</text>
</comment>
<dbReference type="CDD" id="cd06852">
    <property type="entry name" value="GT_MraY"/>
    <property type="match status" value="1"/>
</dbReference>
<dbReference type="GO" id="GO:0051301">
    <property type="term" value="P:cell division"/>
    <property type="evidence" value="ECO:0007669"/>
    <property type="project" value="UniProtKB-KW"/>
</dbReference>
<comment type="pathway">
    <text evidence="12">Cell wall biogenesis; peptidoglycan biosynthesis.</text>
</comment>
<evidence type="ECO:0000256" key="1">
    <source>
        <dbReference type="ARBA" id="ARBA00004141"/>
    </source>
</evidence>
<gene>
    <name evidence="12" type="primary">mraY</name>
    <name evidence="15" type="ORF">CR164_10990</name>
</gene>
<dbReference type="GO" id="GO:0071555">
    <property type="term" value="P:cell wall organization"/>
    <property type="evidence" value="ECO:0007669"/>
    <property type="project" value="UniProtKB-KW"/>
</dbReference>
<comment type="cofactor">
    <cofactor evidence="12 14">
        <name>Mg(2+)</name>
        <dbReference type="ChEBI" id="CHEBI:18420"/>
    </cofactor>
</comment>
<keyword evidence="4 12" id="KW-0808">Transferase</keyword>
<dbReference type="PANTHER" id="PTHR22926">
    <property type="entry name" value="PHOSPHO-N-ACETYLMURAMOYL-PENTAPEPTIDE-TRANSFERASE"/>
    <property type="match status" value="1"/>
</dbReference>
<dbReference type="GO" id="GO:0008360">
    <property type="term" value="P:regulation of cell shape"/>
    <property type="evidence" value="ECO:0007669"/>
    <property type="project" value="UniProtKB-KW"/>
</dbReference>
<dbReference type="HAMAP" id="MF_00038">
    <property type="entry name" value="MraY"/>
    <property type="match status" value="1"/>
</dbReference>
<feature type="transmembrane region" description="Helical" evidence="12">
    <location>
        <begin position="266"/>
        <end position="287"/>
    </location>
</feature>
<keyword evidence="8 12" id="KW-1133">Transmembrane helix</keyword>
<organism evidence="15 16">
    <name type="scientific">Prosthecochloris marina</name>
    <dbReference type="NCBI Taxonomy" id="2017681"/>
    <lineage>
        <taxon>Bacteria</taxon>
        <taxon>Pseudomonadati</taxon>
        <taxon>Chlorobiota</taxon>
        <taxon>Chlorobiia</taxon>
        <taxon>Chlorobiales</taxon>
        <taxon>Chlorobiaceae</taxon>
        <taxon>Prosthecochloris</taxon>
    </lineage>
</organism>
<evidence type="ECO:0000256" key="5">
    <source>
        <dbReference type="ARBA" id="ARBA00022692"/>
    </source>
</evidence>
<keyword evidence="12" id="KW-1003">Cell membrane</keyword>
<comment type="subcellular location">
    <subcellularLocation>
        <location evidence="12">Cell membrane</location>
        <topology evidence="12">Multi-pass membrane protein</topology>
    </subcellularLocation>
    <subcellularLocation>
        <location evidence="1">Membrane</location>
        <topology evidence="1">Multi-pass membrane protein</topology>
    </subcellularLocation>
</comment>
<keyword evidence="11 12" id="KW-0961">Cell wall biogenesis/degradation</keyword>
<evidence type="ECO:0000256" key="13">
    <source>
        <dbReference type="NCBIfam" id="TIGR00445"/>
    </source>
</evidence>
<keyword evidence="6 12" id="KW-0133">Cell shape</keyword>
<dbReference type="GO" id="GO:0046872">
    <property type="term" value="F:metal ion binding"/>
    <property type="evidence" value="ECO:0007669"/>
    <property type="project" value="UniProtKB-KW"/>
</dbReference>
<feature type="transmembrane region" description="Helical" evidence="12">
    <location>
        <begin position="293"/>
        <end position="316"/>
    </location>
</feature>
<comment type="catalytic activity">
    <reaction evidence="12">
        <text>UDP-N-acetyl-alpha-D-muramoyl-L-alanyl-gamma-D-glutamyl-meso-2,6-diaminopimeloyl-D-alanyl-D-alanine + di-trans,octa-cis-undecaprenyl phosphate = di-trans,octa-cis-undecaprenyl diphospho-N-acetyl-alpha-D-muramoyl-L-alanyl-D-glutamyl-meso-2,6-diaminopimeloyl-D-alanyl-D-alanine + UMP</text>
        <dbReference type="Rhea" id="RHEA:28386"/>
        <dbReference type="ChEBI" id="CHEBI:57865"/>
        <dbReference type="ChEBI" id="CHEBI:60392"/>
        <dbReference type="ChEBI" id="CHEBI:61386"/>
        <dbReference type="ChEBI" id="CHEBI:61387"/>
        <dbReference type="EC" id="2.7.8.13"/>
    </reaction>
</comment>
<accession>A0A317T3C5</accession>
<keyword evidence="5 12" id="KW-0812">Transmembrane</keyword>
<dbReference type="AlphaFoldDB" id="A0A317T3C5"/>
<feature type="binding site" evidence="14">
    <location>
        <position position="270"/>
    </location>
    <ligand>
        <name>Mg(2+)</name>
        <dbReference type="ChEBI" id="CHEBI:18420"/>
    </ligand>
</feature>
<dbReference type="NCBIfam" id="TIGR00445">
    <property type="entry name" value="mraY"/>
    <property type="match status" value="1"/>
</dbReference>
<evidence type="ECO:0000256" key="9">
    <source>
        <dbReference type="ARBA" id="ARBA00023136"/>
    </source>
</evidence>
<evidence type="ECO:0000313" key="16">
    <source>
        <dbReference type="Proteomes" id="UP000246278"/>
    </source>
</evidence>
<feature type="transmembrane region" description="Helical" evidence="12">
    <location>
        <begin position="99"/>
        <end position="116"/>
    </location>
</feature>
<feature type="transmembrane region" description="Helical" evidence="12">
    <location>
        <begin position="347"/>
        <end position="366"/>
    </location>
</feature>
<dbReference type="EMBL" id="PDNZ01000008">
    <property type="protein sequence ID" value="PWW81259.1"/>
    <property type="molecule type" value="Genomic_DNA"/>
</dbReference>
<dbReference type="GO" id="GO:0008963">
    <property type="term" value="F:phospho-N-acetylmuramoyl-pentapeptide-transferase activity"/>
    <property type="evidence" value="ECO:0007669"/>
    <property type="project" value="UniProtKB-UniRule"/>
</dbReference>
<feature type="transmembrane region" description="Helical" evidence="12">
    <location>
        <begin position="242"/>
        <end position="259"/>
    </location>
</feature>
<dbReference type="GO" id="GO:0009252">
    <property type="term" value="P:peptidoglycan biosynthetic process"/>
    <property type="evidence" value="ECO:0007669"/>
    <property type="project" value="UniProtKB-UniRule"/>
</dbReference>
<proteinExistence type="inferred from homology"/>
<feature type="transmembrane region" description="Helical" evidence="12">
    <location>
        <begin position="73"/>
        <end position="93"/>
    </location>
</feature>
<keyword evidence="12 14" id="KW-0479">Metal-binding</keyword>
<dbReference type="InterPro" id="IPR003524">
    <property type="entry name" value="PNAcMuramoyl-5peptid_Trfase"/>
</dbReference>
<dbReference type="RefSeq" id="WP_110024047.1">
    <property type="nucleotide sequence ID" value="NZ_PDNZ01000008.1"/>
</dbReference>
<evidence type="ECO:0000256" key="10">
    <source>
        <dbReference type="ARBA" id="ARBA00023306"/>
    </source>
</evidence>
<keyword evidence="16" id="KW-1185">Reference proteome</keyword>
<evidence type="ECO:0000256" key="6">
    <source>
        <dbReference type="ARBA" id="ARBA00022960"/>
    </source>
</evidence>
<evidence type="ECO:0000256" key="12">
    <source>
        <dbReference type="HAMAP-Rule" id="MF_00038"/>
    </source>
</evidence>
<feature type="transmembrane region" description="Helical" evidence="12">
    <location>
        <begin position="20"/>
        <end position="43"/>
    </location>
</feature>
<evidence type="ECO:0000256" key="11">
    <source>
        <dbReference type="ARBA" id="ARBA00023316"/>
    </source>
</evidence>
<dbReference type="InterPro" id="IPR018480">
    <property type="entry name" value="PNAcMuramoyl-5peptid_Trfase_CS"/>
</dbReference>
<keyword evidence="10 12" id="KW-0131">Cell cycle</keyword>
<dbReference type="Proteomes" id="UP000246278">
    <property type="component" value="Unassembled WGS sequence"/>
</dbReference>
<evidence type="ECO:0000256" key="4">
    <source>
        <dbReference type="ARBA" id="ARBA00022679"/>
    </source>
</evidence>
<feature type="binding site" evidence="14">
    <location>
        <position position="195"/>
    </location>
    <ligand>
        <name>Mg(2+)</name>
        <dbReference type="ChEBI" id="CHEBI:18420"/>
    </ligand>
</feature>
<name>A0A317T3C5_9CHLB</name>
<keyword evidence="3 12" id="KW-0132">Cell division</keyword>
<dbReference type="UniPathway" id="UPA00219"/>
<feature type="transmembrane region" description="Helical" evidence="12">
    <location>
        <begin position="176"/>
        <end position="196"/>
    </location>
</feature>
<dbReference type="InterPro" id="IPR000715">
    <property type="entry name" value="Glycosyl_transferase_4"/>
</dbReference>
<dbReference type="Pfam" id="PF00953">
    <property type="entry name" value="Glycos_transf_4"/>
    <property type="match status" value="1"/>
</dbReference>
<comment type="function">
    <text evidence="12">Catalyzes the initial step of the lipid cycle reactions in the biosynthesis of the cell wall peptidoglycan: transfers peptidoglycan precursor phospho-MurNAc-pentapeptide from UDP-MurNAc-pentapeptide onto the lipid carrier undecaprenyl phosphate, yielding undecaprenyl-pyrophosphoryl-MurNAc-pentapeptide, known as lipid I.</text>
</comment>
<keyword evidence="12 14" id="KW-0460">Magnesium</keyword>
<keyword evidence="7 12" id="KW-0573">Peptidoglycan synthesis</keyword>
<protein>
    <recommendedName>
        <fullName evidence="12 13">Phospho-N-acetylmuramoyl-pentapeptide-transferase</fullName>
        <ecNumber evidence="12 13">2.7.8.13</ecNumber>
    </recommendedName>
    <alternativeName>
        <fullName evidence="12">UDP-MurNAc-pentapeptide phosphotransferase</fullName>
    </alternativeName>
</protein>
<comment type="caution">
    <text evidence="15">The sequence shown here is derived from an EMBL/GenBank/DDBJ whole genome shotgun (WGS) entry which is preliminary data.</text>
</comment>
<dbReference type="OrthoDB" id="9805475at2"/>
<evidence type="ECO:0000256" key="3">
    <source>
        <dbReference type="ARBA" id="ARBA00022618"/>
    </source>
</evidence>
<dbReference type="PROSITE" id="PS01348">
    <property type="entry name" value="MRAY_2"/>
    <property type="match status" value="1"/>
</dbReference>
<evidence type="ECO:0000256" key="2">
    <source>
        <dbReference type="ARBA" id="ARBA00005583"/>
    </source>
</evidence>
<evidence type="ECO:0000256" key="7">
    <source>
        <dbReference type="ARBA" id="ARBA00022984"/>
    </source>
</evidence>
<dbReference type="GO" id="GO:0005886">
    <property type="term" value="C:plasma membrane"/>
    <property type="evidence" value="ECO:0007669"/>
    <property type="project" value="UniProtKB-SubCell"/>
</dbReference>
<feature type="transmembrane region" description="Helical" evidence="12">
    <location>
        <begin position="136"/>
        <end position="152"/>
    </location>
</feature>
<reference evidence="16" key="1">
    <citation type="submission" date="2017-10" db="EMBL/GenBank/DDBJ databases">
        <authorList>
            <person name="Gaisin V.A."/>
            <person name="Rysina M.S."/>
            <person name="Grouzdev D.S."/>
        </authorList>
    </citation>
    <scope>NUCLEOTIDE SEQUENCE [LARGE SCALE GENOMIC DNA]</scope>
    <source>
        <strain evidence="16">V1</strain>
    </source>
</reference>
<feature type="transmembrane region" description="Helical" evidence="12">
    <location>
        <begin position="203"/>
        <end position="222"/>
    </location>
</feature>
<keyword evidence="9 12" id="KW-0472">Membrane</keyword>
<dbReference type="EC" id="2.7.8.13" evidence="12 13"/>
<dbReference type="GO" id="GO:0051992">
    <property type="term" value="F:UDP-N-acetylmuramoyl-L-alanyl-D-glutamyl-meso-2,6-diaminopimelyl-D-alanyl-D-alanine:undecaprenyl-phosphate transferase activity"/>
    <property type="evidence" value="ECO:0007669"/>
    <property type="project" value="RHEA"/>
</dbReference>